<evidence type="ECO:0000256" key="1">
    <source>
        <dbReference type="SAM" id="MobiDB-lite"/>
    </source>
</evidence>
<feature type="compositionally biased region" description="Pro residues" evidence="1">
    <location>
        <begin position="31"/>
        <end position="52"/>
    </location>
</feature>
<evidence type="ECO:0000313" key="4">
    <source>
        <dbReference type="EMBL" id="SKC38866.1"/>
    </source>
</evidence>
<dbReference type="OrthoDB" id="3531939at2"/>
<proteinExistence type="predicted"/>
<dbReference type="Gene3D" id="3.60.10.10">
    <property type="entry name" value="Endonuclease/exonuclease/phosphatase"/>
    <property type="match status" value="1"/>
</dbReference>
<dbReference type="SUPFAM" id="SSF56219">
    <property type="entry name" value="DNase I-like"/>
    <property type="match status" value="1"/>
</dbReference>
<dbReference type="InterPro" id="IPR005135">
    <property type="entry name" value="Endo/exonuclease/phosphatase"/>
</dbReference>
<protein>
    <submittedName>
        <fullName evidence="4">Endonuclease/Exonuclease/phosphatase family protein</fullName>
    </submittedName>
</protein>
<dbReference type="GO" id="GO:0004527">
    <property type="term" value="F:exonuclease activity"/>
    <property type="evidence" value="ECO:0007669"/>
    <property type="project" value="UniProtKB-KW"/>
</dbReference>
<reference evidence="4 5" key="1">
    <citation type="submission" date="2017-02" db="EMBL/GenBank/DDBJ databases">
        <authorList>
            <person name="Peterson S.W."/>
        </authorList>
    </citation>
    <scope>NUCLEOTIDE SEQUENCE [LARGE SCALE GENOMIC DNA]</scope>
    <source>
        <strain evidence="4 5">DSM 21481</strain>
    </source>
</reference>
<evidence type="ECO:0000259" key="3">
    <source>
        <dbReference type="Pfam" id="PF03372"/>
    </source>
</evidence>
<keyword evidence="5" id="KW-1185">Reference proteome</keyword>
<keyword evidence="4" id="KW-0255">Endonuclease</keyword>
<keyword evidence="4" id="KW-0540">Nuclease</keyword>
<accession>A0A1T5II65</accession>
<dbReference type="Pfam" id="PF03372">
    <property type="entry name" value="Exo_endo_phos"/>
    <property type="match status" value="1"/>
</dbReference>
<keyword evidence="4" id="KW-0378">Hydrolase</keyword>
<dbReference type="EMBL" id="FUZQ01000001">
    <property type="protein sequence ID" value="SKC38866.1"/>
    <property type="molecule type" value="Genomic_DNA"/>
</dbReference>
<sequence length="370" mass="38805">MRPATRAVRAAALGLVLVAVAVLLAACTPTGGPPPQPTPPGTARPAPSPSPSRPTATFTVWHWNVAGGSGYGISPQAGDAMGAGRVRTVVNSISSPAQGNDLASVNEMCLSQYQAVRRGLAERGWPHDPGGSFSRWTELDGSGSRCGGEPVGNAIFSRYPLAPGAEVFRLPAAPAGSPDAATDPYARSLTCVTPRPYPSVRFCVTHITFLASSAAYGKQAQLDDVRETLDRYVRAGVTPIVAGDFNTGANFRELDGWYTPEAGRRTATRADGSRVATNPGNTGHYVELGDDDATGCRGYGQGTSDTYRDNGPCGTGVRIDLVFVPADRVRGEYWSSTYGPESVNCTLAEVPRAPACSDHRVVRGRVTLAL</sequence>
<dbReference type="Proteomes" id="UP000189777">
    <property type="component" value="Unassembled WGS sequence"/>
</dbReference>
<dbReference type="GO" id="GO:0004519">
    <property type="term" value="F:endonuclease activity"/>
    <property type="evidence" value="ECO:0007669"/>
    <property type="project" value="UniProtKB-KW"/>
</dbReference>
<dbReference type="AlphaFoldDB" id="A0A1T5II65"/>
<feature type="signal peptide" evidence="2">
    <location>
        <begin position="1"/>
        <end position="25"/>
    </location>
</feature>
<feature type="region of interest" description="Disordered" evidence="1">
    <location>
        <begin position="31"/>
        <end position="56"/>
    </location>
</feature>
<dbReference type="STRING" id="526729.SAMN04324258_0561"/>
<keyword evidence="4" id="KW-0269">Exonuclease</keyword>
<feature type="domain" description="Endonuclease/exonuclease/phosphatase" evidence="3">
    <location>
        <begin position="63"/>
        <end position="359"/>
    </location>
</feature>
<dbReference type="InterPro" id="IPR036691">
    <property type="entry name" value="Endo/exonu/phosph_ase_sf"/>
</dbReference>
<evidence type="ECO:0000256" key="2">
    <source>
        <dbReference type="SAM" id="SignalP"/>
    </source>
</evidence>
<feature type="chain" id="PRO_5012911063" evidence="2">
    <location>
        <begin position="26"/>
        <end position="370"/>
    </location>
</feature>
<dbReference type="RefSeq" id="WP_139820683.1">
    <property type="nucleotide sequence ID" value="NZ_FUZQ01000001.1"/>
</dbReference>
<name>A0A1T5II65_9MICO</name>
<keyword evidence="2" id="KW-0732">Signal</keyword>
<gene>
    <name evidence="4" type="ORF">SAMN04324258_0561</name>
</gene>
<organism evidence="4 5">
    <name type="scientific">Krasilnikoviella flava</name>
    <dbReference type="NCBI Taxonomy" id="526729"/>
    <lineage>
        <taxon>Bacteria</taxon>
        <taxon>Bacillati</taxon>
        <taxon>Actinomycetota</taxon>
        <taxon>Actinomycetes</taxon>
        <taxon>Micrococcales</taxon>
        <taxon>Promicromonosporaceae</taxon>
        <taxon>Krasilnikoviella</taxon>
    </lineage>
</organism>
<dbReference type="PROSITE" id="PS51257">
    <property type="entry name" value="PROKAR_LIPOPROTEIN"/>
    <property type="match status" value="1"/>
</dbReference>
<evidence type="ECO:0000313" key="5">
    <source>
        <dbReference type="Proteomes" id="UP000189777"/>
    </source>
</evidence>